<name>A0A1D7UXR0_9LEPT</name>
<dbReference type="AlphaFoldDB" id="A0A1D7UXR0"/>
<accession>A0A1D7UXR0</accession>
<organism evidence="1 2">
    <name type="scientific">Leptospira tipperaryensis</name>
    <dbReference type="NCBI Taxonomy" id="2564040"/>
    <lineage>
        <taxon>Bacteria</taxon>
        <taxon>Pseudomonadati</taxon>
        <taxon>Spirochaetota</taxon>
        <taxon>Spirochaetia</taxon>
        <taxon>Leptospirales</taxon>
        <taxon>Leptospiraceae</taxon>
        <taxon>Leptospira</taxon>
    </lineage>
</organism>
<dbReference type="KEGG" id="laj:A0128_11270"/>
<protein>
    <submittedName>
        <fullName evidence="1">Uncharacterized protein</fullName>
    </submittedName>
</protein>
<dbReference type="Proteomes" id="UP000094197">
    <property type="component" value="Chromosome 1"/>
</dbReference>
<gene>
    <name evidence="1" type="ORF">A0128_11270</name>
</gene>
<evidence type="ECO:0000313" key="1">
    <source>
        <dbReference type="EMBL" id="AOP34378.1"/>
    </source>
</evidence>
<keyword evidence="2" id="KW-1185">Reference proteome</keyword>
<reference evidence="1 2" key="1">
    <citation type="submission" date="2016-04" db="EMBL/GenBank/DDBJ databases">
        <title>Complete genome seqeunce of Leptospira alstonii serovar Room22.</title>
        <authorList>
            <person name="Nally J.E."/>
            <person name="Bayles D.O."/>
            <person name="Hurley D."/>
            <person name="Fanning S."/>
            <person name="McMahon B.J."/>
            <person name="Arent Z."/>
        </authorList>
    </citation>
    <scope>NUCLEOTIDE SEQUENCE [LARGE SCALE GENOMIC DNA]</scope>
    <source>
        <strain evidence="1 2">GWTS #1</strain>
    </source>
</reference>
<dbReference type="EMBL" id="CP015217">
    <property type="protein sequence ID" value="AOP34378.1"/>
    <property type="molecule type" value="Genomic_DNA"/>
</dbReference>
<evidence type="ECO:0000313" key="2">
    <source>
        <dbReference type="Proteomes" id="UP000094197"/>
    </source>
</evidence>
<sequence length="125" mass="13948">MGTIGFTTALLCFTIMLSGENCPAFPIAEKTASSDLPPCHQQEKSTNNETVPNCSSCHFEVSQESVQPKTLALHPIEKSVLSTVSKLFFQEQNRIQNFEFSYVEFPSFNPQKFILLSIASIRILT</sequence>
<proteinExistence type="predicted"/>